<dbReference type="SUPFAM" id="SSF54593">
    <property type="entry name" value="Glyoxalase/Bleomycin resistance protein/Dihydroxybiphenyl dioxygenase"/>
    <property type="match status" value="1"/>
</dbReference>
<dbReference type="Proteomes" id="UP000654482">
    <property type="component" value="Unassembled WGS sequence"/>
</dbReference>
<dbReference type="InterPro" id="IPR037523">
    <property type="entry name" value="VOC_core"/>
</dbReference>
<dbReference type="InterPro" id="IPR029068">
    <property type="entry name" value="Glyas_Bleomycin-R_OHBP_Dase"/>
</dbReference>
<dbReference type="RefSeq" id="WP_194031110.1">
    <property type="nucleotide sequence ID" value="NZ_JADEWZ010000036.1"/>
</dbReference>
<protein>
    <submittedName>
        <fullName evidence="2">VOC family protein</fullName>
    </submittedName>
</protein>
<gene>
    <name evidence="2" type="ORF">IQ249_19165</name>
</gene>
<dbReference type="InterPro" id="IPR004360">
    <property type="entry name" value="Glyas_Fos-R_dOase_dom"/>
</dbReference>
<dbReference type="Pfam" id="PF00903">
    <property type="entry name" value="Glyoxalase"/>
    <property type="match status" value="1"/>
</dbReference>
<dbReference type="PANTHER" id="PTHR21366:SF22">
    <property type="entry name" value="VOC DOMAIN-CONTAINING PROTEIN"/>
    <property type="match status" value="1"/>
</dbReference>
<name>A0A8J7E043_9CYAN</name>
<dbReference type="PROSITE" id="PS51819">
    <property type="entry name" value="VOC"/>
    <property type="match status" value="1"/>
</dbReference>
<accession>A0A8J7E043</accession>
<keyword evidence="3" id="KW-1185">Reference proteome</keyword>
<evidence type="ECO:0000313" key="2">
    <source>
        <dbReference type="EMBL" id="MBE9118021.1"/>
    </source>
</evidence>
<reference evidence="2" key="1">
    <citation type="submission" date="2020-10" db="EMBL/GenBank/DDBJ databases">
        <authorList>
            <person name="Castelo-Branco R."/>
            <person name="Eusebio N."/>
            <person name="Adriana R."/>
            <person name="Vieira A."/>
            <person name="Brugerolle De Fraissinette N."/>
            <person name="Rezende De Castro R."/>
            <person name="Schneider M.P."/>
            <person name="Vasconcelos V."/>
            <person name="Leao P.N."/>
        </authorList>
    </citation>
    <scope>NUCLEOTIDE SEQUENCE</scope>
    <source>
        <strain evidence="2">LEGE 07157</strain>
    </source>
</reference>
<dbReference type="PANTHER" id="PTHR21366">
    <property type="entry name" value="GLYOXALASE FAMILY PROTEIN"/>
    <property type="match status" value="1"/>
</dbReference>
<comment type="caution">
    <text evidence="2">The sequence shown here is derived from an EMBL/GenBank/DDBJ whole genome shotgun (WGS) entry which is preliminary data.</text>
</comment>
<dbReference type="EMBL" id="JADEWZ010000036">
    <property type="protein sequence ID" value="MBE9118021.1"/>
    <property type="molecule type" value="Genomic_DNA"/>
</dbReference>
<feature type="domain" description="VOC" evidence="1">
    <location>
        <begin position="5"/>
        <end position="120"/>
    </location>
</feature>
<organism evidence="2 3">
    <name type="scientific">Lusitaniella coriacea LEGE 07157</name>
    <dbReference type="NCBI Taxonomy" id="945747"/>
    <lineage>
        <taxon>Bacteria</taxon>
        <taxon>Bacillati</taxon>
        <taxon>Cyanobacteriota</taxon>
        <taxon>Cyanophyceae</taxon>
        <taxon>Spirulinales</taxon>
        <taxon>Lusitaniellaceae</taxon>
        <taxon>Lusitaniella</taxon>
    </lineage>
</organism>
<sequence>MEIQQCLHTTILTRDLAKAEHFYGEVLGLTPVERTPKFPGTWYQVGDYQIHLIVDPHFTAPLHHAQKWGRNPHIAFCVADINRAIATLTQHNFPFQMSASGRPALFVRDPDGNVLELSGSLPPQS</sequence>
<evidence type="ECO:0000313" key="3">
    <source>
        <dbReference type="Proteomes" id="UP000654482"/>
    </source>
</evidence>
<dbReference type="Gene3D" id="3.10.180.10">
    <property type="entry name" value="2,3-Dihydroxybiphenyl 1,2-Dioxygenase, domain 1"/>
    <property type="match status" value="1"/>
</dbReference>
<evidence type="ECO:0000259" key="1">
    <source>
        <dbReference type="PROSITE" id="PS51819"/>
    </source>
</evidence>
<proteinExistence type="predicted"/>
<dbReference type="InterPro" id="IPR050383">
    <property type="entry name" value="GlyoxalaseI/FosfomycinResist"/>
</dbReference>
<dbReference type="AlphaFoldDB" id="A0A8J7E043"/>